<evidence type="ECO:0000313" key="2">
    <source>
        <dbReference type="Proteomes" id="UP000194432"/>
    </source>
</evidence>
<protein>
    <recommendedName>
        <fullName evidence="3">DUF4238 domain-containing protein</fullName>
    </recommendedName>
</protein>
<reference evidence="1 2" key="1">
    <citation type="submission" date="2017-05" db="EMBL/GenBank/DDBJ databases">
        <title>Polyphasic characterization of four soil-derived phenanthrene-degrading Acidovorax strains and proposal of Acidovorax phenanthrenivorans sp. nov.</title>
        <authorList>
            <person name="Singleton D.R."/>
            <person name="Lee J."/>
            <person name="Dickey A.N."/>
            <person name="Stroud A."/>
            <person name="Scholl E.H."/>
            <person name="Wright F.A."/>
            <person name="Aitken M.D."/>
        </authorList>
    </citation>
    <scope>NUCLEOTIDE SEQUENCE [LARGE SCALE GENOMIC DNA]</scope>
    <source>
        <strain evidence="1">NA3</strain>
    </source>
</reference>
<proteinExistence type="predicted"/>
<evidence type="ECO:0008006" key="3">
    <source>
        <dbReference type="Google" id="ProtNLM"/>
    </source>
</evidence>
<organism evidence="1 2">
    <name type="scientific">Acidovorax carolinensis</name>
    <dbReference type="NCBI Taxonomy" id="553814"/>
    <lineage>
        <taxon>Bacteria</taxon>
        <taxon>Pseudomonadati</taxon>
        <taxon>Pseudomonadota</taxon>
        <taxon>Betaproteobacteria</taxon>
        <taxon>Burkholderiales</taxon>
        <taxon>Comamonadaceae</taxon>
        <taxon>Acidovorax</taxon>
    </lineage>
</organism>
<gene>
    <name evidence="1" type="ORF">CBP34_15270</name>
</gene>
<accession>A0A240U4I3</accession>
<dbReference type="EMBL" id="CP021361">
    <property type="protein sequence ID" value="ART52755.1"/>
    <property type="molecule type" value="Genomic_DNA"/>
</dbReference>
<sequence length="288" mass="32044">MMKFEKTNHHYVPQYWQRGFRGPNGHLYGKFRDGIRVVSTRTIMQQDYLYTVFDDQWNPSDSLEDALSAVEAEDAKLFQRLHSPSYTSTADDRNHLCAVLALQATRHPDILRHGTKRSRELGQVLATAHDYSLDEFKARMTGFAVSEADAHDCYVVLCSRSKEQLAAELAELTGLSPQSSQLPEQDALRAMPLVEQHLQQMELWLLDVPATEAFVLGDTPIPQSDLRQGFSVPLSRSLAVLACPALVPQTLLSRRNATATEVRDINRTQSDNALSVVAGPSAALLAAL</sequence>
<dbReference type="Pfam" id="PF14022">
    <property type="entry name" value="DUF4238"/>
    <property type="match status" value="1"/>
</dbReference>
<evidence type="ECO:0000313" key="1">
    <source>
        <dbReference type="EMBL" id="ART52755.1"/>
    </source>
</evidence>
<dbReference type="KEGG" id="acin:CBP34_15270"/>
<name>A0A240U4I3_9BURK</name>
<dbReference type="Proteomes" id="UP000194432">
    <property type="component" value="Chromosome 1"/>
</dbReference>
<dbReference type="InterPro" id="IPR025332">
    <property type="entry name" value="DUF4238"/>
</dbReference>
<keyword evidence="2" id="KW-1185">Reference proteome</keyword>
<dbReference type="AlphaFoldDB" id="A0A240U4I3"/>